<dbReference type="Proteomes" id="UP000249758">
    <property type="component" value="Segment"/>
</dbReference>
<reference evidence="1" key="1">
    <citation type="journal article" date="2018" name="Nat. Commun.">
        <title>Diversity and evolution of the emerging Pandoraviridae family.</title>
        <authorList>
            <person name="Legendre M."/>
            <person name="Fabre E."/>
            <person name="Poirot O."/>
            <person name="Jeudy S."/>
            <person name="Lartigue A."/>
            <person name="Alempic J.M."/>
            <person name="Beucher L."/>
            <person name="Philippe N."/>
            <person name="Bertaux L."/>
            <person name="Christo-Foroux E."/>
            <person name="Labadie K."/>
            <person name="Coute Y."/>
            <person name="Abergel C."/>
            <person name="Claverie J.M."/>
        </authorList>
    </citation>
    <scope>NUCLEOTIDE SEQUENCE [LARGE SCALE GENOMIC DNA]</scope>
    <source>
        <strain evidence="1">Macleodensis</strain>
    </source>
</reference>
<dbReference type="RefSeq" id="YP_009481207.1">
    <property type="nucleotide sequence ID" value="NC_037665.1"/>
</dbReference>
<accession>A0A2U7UGR2</accession>
<organism evidence="1">
    <name type="scientific">Pandoravirus macleodensis</name>
    <dbReference type="NCBI Taxonomy" id="2107707"/>
    <lineage>
        <taxon>Viruses</taxon>
        <taxon>Pandoravirus</taxon>
    </lineage>
</organism>
<dbReference type="EMBL" id="MG011691">
    <property type="protein sequence ID" value="AVK77211.1"/>
    <property type="molecule type" value="Genomic_DNA"/>
</dbReference>
<dbReference type="GeneID" id="36841666"/>
<gene>
    <name evidence="1" type="ORF">pmac_cds_523</name>
</gene>
<name>A0A2U7UGR2_9VIRU</name>
<dbReference type="KEGG" id="vg:36841666"/>
<evidence type="ECO:0000313" key="1">
    <source>
        <dbReference type="EMBL" id="AVK77211.1"/>
    </source>
</evidence>
<protein>
    <submittedName>
        <fullName evidence="1">Uncharacterized protein</fullName>
    </submittedName>
</protein>
<sequence length="97" mass="10557">MNSNASTNDDKDNNQQATGEAALPASVFIVEKYDCYNGTSHAGVFSTLQLANEAVGSLLRGEAREHHAFIYEARMNSNVKCLVSRHAGTAKVENPWD</sequence>
<proteinExistence type="predicted"/>